<evidence type="ECO:0000259" key="7">
    <source>
        <dbReference type="Pfam" id="PF01061"/>
    </source>
</evidence>
<feature type="transmembrane region" description="Helical" evidence="6">
    <location>
        <begin position="21"/>
        <end position="39"/>
    </location>
</feature>
<evidence type="ECO:0000313" key="9">
    <source>
        <dbReference type="Proteomes" id="UP001596470"/>
    </source>
</evidence>
<dbReference type="PIRSF" id="PIRSF006648">
    <property type="entry name" value="DrrB"/>
    <property type="match status" value="1"/>
</dbReference>
<comment type="caution">
    <text evidence="8">The sequence shown here is derived from an EMBL/GenBank/DDBJ whole genome shotgun (WGS) entry which is preliminary data.</text>
</comment>
<organism evidence="8 9">
    <name type="scientific">Glycomyces mayteni</name>
    <dbReference type="NCBI Taxonomy" id="543887"/>
    <lineage>
        <taxon>Bacteria</taxon>
        <taxon>Bacillati</taxon>
        <taxon>Actinomycetota</taxon>
        <taxon>Actinomycetes</taxon>
        <taxon>Glycomycetales</taxon>
        <taxon>Glycomycetaceae</taxon>
        <taxon>Glycomyces</taxon>
    </lineage>
</organism>
<evidence type="ECO:0000256" key="3">
    <source>
        <dbReference type="ARBA" id="ARBA00022989"/>
    </source>
</evidence>
<dbReference type="PANTHER" id="PTHR43027:SF2">
    <property type="entry name" value="TRANSPORT PERMEASE PROTEIN"/>
    <property type="match status" value="1"/>
</dbReference>
<keyword evidence="3 6" id="KW-1133">Transmembrane helix</keyword>
<proteinExistence type="predicted"/>
<keyword evidence="9" id="KW-1185">Reference proteome</keyword>
<evidence type="ECO:0000313" key="8">
    <source>
        <dbReference type="EMBL" id="MFC6958168.1"/>
    </source>
</evidence>
<evidence type="ECO:0000256" key="6">
    <source>
        <dbReference type="SAM" id="Phobius"/>
    </source>
</evidence>
<feature type="transmembrane region" description="Helical" evidence="6">
    <location>
        <begin position="45"/>
        <end position="68"/>
    </location>
</feature>
<evidence type="ECO:0000256" key="2">
    <source>
        <dbReference type="ARBA" id="ARBA00022692"/>
    </source>
</evidence>
<comment type="subcellular location">
    <subcellularLocation>
        <location evidence="1">Membrane</location>
        <topology evidence="1">Multi-pass membrane protein</topology>
    </subcellularLocation>
</comment>
<feature type="transmembrane region" description="Helical" evidence="6">
    <location>
        <begin position="89"/>
        <end position="112"/>
    </location>
</feature>
<accession>A0ABW2DBI8</accession>
<dbReference type="EMBL" id="JBHSYS010000003">
    <property type="protein sequence ID" value="MFC6958168.1"/>
    <property type="molecule type" value="Genomic_DNA"/>
</dbReference>
<feature type="domain" description="ABC-2 type transporter transmembrane" evidence="7">
    <location>
        <begin position="8"/>
        <end position="188"/>
    </location>
</feature>
<dbReference type="PANTHER" id="PTHR43027">
    <property type="entry name" value="DOXORUBICIN RESISTANCE ABC TRANSPORTER PERMEASE PROTEIN DRRC-RELATED"/>
    <property type="match status" value="1"/>
</dbReference>
<dbReference type="InterPro" id="IPR013525">
    <property type="entry name" value="ABC2_TM"/>
</dbReference>
<evidence type="ECO:0000256" key="4">
    <source>
        <dbReference type="ARBA" id="ARBA00023136"/>
    </source>
</evidence>
<evidence type="ECO:0000256" key="5">
    <source>
        <dbReference type="ARBA" id="ARBA00023251"/>
    </source>
</evidence>
<gene>
    <name evidence="8" type="ORF">ACFQS3_13255</name>
</gene>
<feature type="transmembrane region" description="Helical" evidence="6">
    <location>
        <begin position="124"/>
        <end position="148"/>
    </location>
</feature>
<evidence type="ECO:0000256" key="1">
    <source>
        <dbReference type="ARBA" id="ARBA00004141"/>
    </source>
</evidence>
<name>A0ABW2DBI8_9ACTN</name>
<sequence>MNALAKLTTVETKLLLREPGSLVSVLIPLFFLVVFGASADGTDTILLPMGTAIAVALIGLYLLPTTLAGYRERGVLKRLATTPVKPGNLLAVQLLLQLVLLAASTALQLTVADRLLGLALPSRFGVAALVLALGTAAMFAIGLLIAALAPNGRAANGIGVLLYFPLAYLAGLIQPVHQMPASLARLGEYTPLGAFRAALEQAWAGQIPDPLPLILLAVYTLVISAIAARCFRWE</sequence>
<keyword evidence="5" id="KW-0046">Antibiotic resistance</keyword>
<protein>
    <submittedName>
        <fullName evidence="8">ABC transporter permease</fullName>
    </submittedName>
</protein>
<dbReference type="PRINTS" id="PR00164">
    <property type="entry name" value="ABC2TRNSPORT"/>
</dbReference>
<feature type="transmembrane region" description="Helical" evidence="6">
    <location>
        <begin position="160"/>
        <end position="177"/>
    </location>
</feature>
<keyword evidence="4 6" id="KW-0472">Membrane</keyword>
<dbReference type="InterPro" id="IPR000412">
    <property type="entry name" value="ABC_2_transport"/>
</dbReference>
<feature type="transmembrane region" description="Helical" evidence="6">
    <location>
        <begin position="211"/>
        <end position="231"/>
    </location>
</feature>
<dbReference type="InterPro" id="IPR052902">
    <property type="entry name" value="ABC-2_transporter"/>
</dbReference>
<dbReference type="Proteomes" id="UP001596470">
    <property type="component" value="Unassembled WGS sequence"/>
</dbReference>
<keyword evidence="2 6" id="KW-0812">Transmembrane</keyword>
<dbReference type="Pfam" id="PF01061">
    <property type="entry name" value="ABC2_membrane"/>
    <property type="match status" value="1"/>
</dbReference>
<reference evidence="9" key="1">
    <citation type="journal article" date="2019" name="Int. J. Syst. Evol. Microbiol.">
        <title>The Global Catalogue of Microorganisms (GCM) 10K type strain sequencing project: providing services to taxonomists for standard genome sequencing and annotation.</title>
        <authorList>
            <consortium name="The Broad Institute Genomics Platform"/>
            <consortium name="The Broad Institute Genome Sequencing Center for Infectious Disease"/>
            <person name="Wu L."/>
            <person name="Ma J."/>
        </authorList>
    </citation>
    <scope>NUCLEOTIDE SEQUENCE [LARGE SCALE GENOMIC DNA]</scope>
    <source>
        <strain evidence="9">KACC 12634</strain>
    </source>
</reference>
<dbReference type="RefSeq" id="WP_382346431.1">
    <property type="nucleotide sequence ID" value="NZ_JBHMBP010000001.1"/>
</dbReference>